<keyword evidence="16" id="KW-0808">Transferase</keyword>
<evidence type="ECO:0000256" key="9">
    <source>
        <dbReference type="ARBA" id="ARBA00022898"/>
    </source>
</evidence>
<comment type="catalytic activity">
    <reaction evidence="13">
        <text>L-leucine + 2-oxoglutarate = 4-methyl-2-oxopentanoate + L-glutamate</text>
        <dbReference type="Rhea" id="RHEA:18321"/>
        <dbReference type="ChEBI" id="CHEBI:16810"/>
        <dbReference type="ChEBI" id="CHEBI:17865"/>
        <dbReference type="ChEBI" id="CHEBI:29985"/>
        <dbReference type="ChEBI" id="CHEBI:57427"/>
        <dbReference type="EC" id="2.6.1.42"/>
    </reaction>
</comment>
<dbReference type="PROSITE" id="PS00770">
    <property type="entry name" value="AA_TRANSFER_CLASS_4"/>
    <property type="match status" value="1"/>
</dbReference>
<evidence type="ECO:0000256" key="15">
    <source>
        <dbReference type="RuleBase" id="RU004516"/>
    </source>
</evidence>
<comment type="similarity">
    <text evidence="6 14">Belongs to the class-IV pyridoxal-phosphate-dependent aminotransferase family.</text>
</comment>
<dbReference type="InterPro" id="IPR050571">
    <property type="entry name" value="Class-IV_PLP-Dep_Aminotrnsfr"/>
</dbReference>
<dbReference type="KEGG" id="azz:DEW08_19990"/>
<accession>A0A2S2CV71</accession>
<name>A0A2S2CV71_9PROT</name>
<evidence type="ECO:0000256" key="7">
    <source>
        <dbReference type="ARBA" id="ARBA00013053"/>
    </source>
</evidence>
<proteinExistence type="inferred from homology"/>
<comment type="cofactor">
    <cofactor evidence="1 15">
        <name>pyridoxal 5'-phosphate</name>
        <dbReference type="ChEBI" id="CHEBI:597326"/>
    </cofactor>
</comment>
<dbReference type="InterPro" id="IPR001544">
    <property type="entry name" value="Aminotrans_IV"/>
</dbReference>
<dbReference type="RefSeq" id="WP_109330573.1">
    <property type="nucleotide sequence ID" value="NZ_CP029354.1"/>
</dbReference>
<evidence type="ECO:0000256" key="6">
    <source>
        <dbReference type="ARBA" id="ARBA00009320"/>
    </source>
</evidence>
<comment type="function">
    <text evidence="2">Acts on leucine, isoleucine and valine.</text>
</comment>
<protein>
    <recommendedName>
        <fullName evidence="8">Probable branched-chain-amino-acid aminotransferase</fullName>
        <ecNumber evidence="7">2.6.1.42</ecNumber>
    </recommendedName>
</protein>
<comment type="pathway">
    <text evidence="4">Amino-acid biosynthesis; L-valine biosynthesis; L-valine from pyruvate: step 4/4.</text>
</comment>
<dbReference type="Proteomes" id="UP000245629">
    <property type="component" value="Chromosome 3"/>
</dbReference>
<keyword evidence="10" id="KW-0028">Amino-acid biosynthesis</keyword>
<dbReference type="SUPFAM" id="SSF56752">
    <property type="entry name" value="D-aminoacid aminotransferase-like PLP-dependent enzymes"/>
    <property type="match status" value="1"/>
</dbReference>
<evidence type="ECO:0000256" key="5">
    <source>
        <dbReference type="ARBA" id="ARBA00005072"/>
    </source>
</evidence>
<evidence type="ECO:0000313" key="16">
    <source>
        <dbReference type="EMBL" id="AWK88369.1"/>
    </source>
</evidence>
<evidence type="ECO:0000256" key="13">
    <source>
        <dbReference type="ARBA" id="ARBA00049229"/>
    </source>
</evidence>
<sequence>MTIAFWNGDYLPLDEIRVSPLDRGFLFADGLYEVAAAYQGRLFEPQAHIRRLQRGLAELRIDTGWSDADWLTLMEEMLRRSGLQGDQAVYIQVTRGASTSRGHAFPAGVKPTVFAMPSALKRPPESWRSGGVAAITTPDIRWSRCDLKTVGLLGSVLAQQKAVEQGVVDAIQLRDGLVTEGAATNVFVVRDGAIATPKADHRILPGITRAVVLEIAAEAGTPVAERDVAANELATADEVWITSTSKEVTAVTRIDGRPVGTGKPGPVWTAIDARFQQRIGR</sequence>
<dbReference type="FunFam" id="3.20.10.10:FF:000002">
    <property type="entry name" value="D-alanine aminotransferase"/>
    <property type="match status" value="1"/>
</dbReference>
<dbReference type="EC" id="2.6.1.42" evidence="7"/>
<dbReference type="OrthoDB" id="9805628at2"/>
<evidence type="ECO:0000256" key="10">
    <source>
        <dbReference type="ARBA" id="ARBA00023304"/>
    </source>
</evidence>
<dbReference type="EMBL" id="CP029354">
    <property type="protein sequence ID" value="AWK88369.1"/>
    <property type="molecule type" value="Genomic_DNA"/>
</dbReference>
<comment type="pathway">
    <text evidence="5">Amino-acid biosynthesis; L-leucine biosynthesis; L-leucine from 3-methyl-2-oxobutanoate: step 4/4.</text>
</comment>
<evidence type="ECO:0000256" key="8">
    <source>
        <dbReference type="ARBA" id="ARBA00014472"/>
    </source>
</evidence>
<dbReference type="CDD" id="cd01558">
    <property type="entry name" value="D-AAT_like"/>
    <property type="match status" value="1"/>
</dbReference>
<dbReference type="InterPro" id="IPR043131">
    <property type="entry name" value="BCAT-like_N"/>
</dbReference>
<organism evidence="16 17">
    <name type="scientific">Azospirillum thermophilum</name>
    <dbReference type="NCBI Taxonomy" id="2202148"/>
    <lineage>
        <taxon>Bacteria</taxon>
        <taxon>Pseudomonadati</taxon>
        <taxon>Pseudomonadota</taxon>
        <taxon>Alphaproteobacteria</taxon>
        <taxon>Rhodospirillales</taxon>
        <taxon>Azospirillaceae</taxon>
        <taxon>Azospirillum</taxon>
    </lineage>
</organism>
<dbReference type="Gene3D" id="3.20.10.10">
    <property type="entry name" value="D-amino Acid Aminotransferase, subunit A, domain 2"/>
    <property type="match status" value="1"/>
</dbReference>
<evidence type="ECO:0000256" key="2">
    <source>
        <dbReference type="ARBA" id="ARBA00003109"/>
    </source>
</evidence>
<dbReference type="InterPro" id="IPR043132">
    <property type="entry name" value="BCAT-like_C"/>
</dbReference>
<reference evidence="17" key="1">
    <citation type="submission" date="2018-05" db="EMBL/GenBank/DDBJ databases">
        <title>Azospirillum thermophila sp. nov., a novel isolated from hot spring.</title>
        <authorList>
            <person name="Zhao Z."/>
        </authorList>
    </citation>
    <scope>NUCLEOTIDE SEQUENCE [LARGE SCALE GENOMIC DNA]</scope>
    <source>
        <strain evidence="17">CFH 70021</strain>
    </source>
</reference>
<evidence type="ECO:0000256" key="14">
    <source>
        <dbReference type="RuleBase" id="RU004106"/>
    </source>
</evidence>
<evidence type="ECO:0000256" key="3">
    <source>
        <dbReference type="ARBA" id="ARBA00004824"/>
    </source>
</evidence>
<keyword evidence="10" id="KW-0100">Branched-chain amino acid biosynthesis</keyword>
<evidence type="ECO:0000256" key="12">
    <source>
        <dbReference type="ARBA" id="ARBA00048798"/>
    </source>
</evidence>
<evidence type="ECO:0000313" key="17">
    <source>
        <dbReference type="Proteomes" id="UP000245629"/>
    </source>
</evidence>
<dbReference type="Pfam" id="PF01063">
    <property type="entry name" value="Aminotran_4"/>
    <property type="match status" value="1"/>
</dbReference>
<evidence type="ECO:0000256" key="4">
    <source>
        <dbReference type="ARBA" id="ARBA00004931"/>
    </source>
</evidence>
<gene>
    <name evidence="16" type="ORF">DEW08_19990</name>
</gene>
<dbReference type="GO" id="GO:0005829">
    <property type="term" value="C:cytosol"/>
    <property type="evidence" value="ECO:0007669"/>
    <property type="project" value="TreeGrafter"/>
</dbReference>
<comment type="catalytic activity">
    <reaction evidence="12">
        <text>L-isoleucine + 2-oxoglutarate = (S)-3-methyl-2-oxopentanoate + L-glutamate</text>
        <dbReference type="Rhea" id="RHEA:24801"/>
        <dbReference type="ChEBI" id="CHEBI:16810"/>
        <dbReference type="ChEBI" id="CHEBI:29985"/>
        <dbReference type="ChEBI" id="CHEBI:35146"/>
        <dbReference type="ChEBI" id="CHEBI:58045"/>
        <dbReference type="EC" id="2.6.1.42"/>
    </reaction>
</comment>
<evidence type="ECO:0000256" key="1">
    <source>
        <dbReference type="ARBA" id="ARBA00001933"/>
    </source>
</evidence>
<dbReference type="AlphaFoldDB" id="A0A2S2CV71"/>
<comment type="catalytic activity">
    <reaction evidence="11">
        <text>L-valine + 2-oxoglutarate = 3-methyl-2-oxobutanoate + L-glutamate</text>
        <dbReference type="Rhea" id="RHEA:24813"/>
        <dbReference type="ChEBI" id="CHEBI:11851"/>
        <dbReference type="ChEBI" id="CHEBI:16810"/>
        <dbReference type="ChEBI" id="CHEBI:29985"/>
        <dbReference type="ChEBI" id="CHEBI:57762"/>
        <dbReference type="EC" id="2.6.1.42"/>
    </reaction>
</comment>
<keyword evidence="9 15" id="KW-0663">Pyridoxal phosphate</keyword>
<comment type="pathway">
    <text evidence="3">Amino-acid biosynthesis; L-isoleucine biosynthesis; L-isoleucine from 2-oxobutanoate: step 4/4.</text>
</comment>
<dbReference type="PANTHER" id="PTHR42743:SF10">
    <property type="entry name" value="D-ALANINE AMINOTRANSFERASE"/>
    <property type="match status" value="1"/>
</dbReference>
<evidence type="ECO:0000256" key="11">
    <source>
        <dbReference type="ARBA" id="ARBA00048212"/>
    </source>
</evidence>
<dbReference type="InterPro" id="IPR018300">
    <property type="entry name" value="Aminotrans_IV_CS"/>
</dbReference>
<dbReference type="Gene3D" id="3.30.470.10">
    <property type="match status" value="1"/>
</dbReference>
<keyword evidence="17" id="KW-1185">Reference proteome</keyword>
<dbReference type="GO" id="GO:0008652">
    <property type="term" value="P:amino acid biosynthetic process"/>
    <property type="evidence" value="ECO:0007669"/>
    <property type="project" value="UniProtKB-ARBA"/>
</dbReference>
<dbReference type="GO" id="GO:0004084">
    <property type="term" value="F:branched-chain-amino-acid transaminase activity"/>
    <property type="evidence" value="ECO:0007669"/>
    <property type="project" value="UniProtKB-EC"/>
</dbReference>
<keyword evidence="16" id="KW-0032">Aminotransferase</keyword>
<dbReference type="GO" id="GO:0009082">
    <property type="term" value="P:branched-chain amino acid biosynthetic process"/>
    <property type="evidence" value="ECO:0007669"/>
    <property type="project" value="UniProtKB-KW"/>
</dbReference>
<dbReference type="InterPro" id="IPR036038">
    <property type="entry name" value="Aminotransferase-like"/>
</dbReference>
<dbReference type="PANTHER" id="PTHR42743">
    <property type="entry name" value="AMINO-ACID AMINOTRANSFERASE"/>
    <property type="match status" value="1"/>
</dbReference>